<evidence type="ECO:0000259" key="7">
    <source>
        <dbReference type="Pfam" id="PF00931"/>
    </source>
</evidence>
<evidence type="ECO:0000256" key="1">
    <source>
        <dbReference type="ARBA" id="ARBA00008894"/>
    </source>
</evidence>
<dbReference type="InterPro" id="IPR036388">
    <property type="entry name" value="WH-like_DNA-bd_sf"/>
</dbReference>
<evidence type="ECO:0008006" key="13">
    <source>
        <dbReference type="Google" id="ProtNLM"/>
    </source>
</evidence>
<protein>
    <recommendedName>
        <fullName evidence="13">AAA+ ATPase domain-containing protein</fullName>
    </recommendedName>
</protein>
<dbReference type="InterPro" id="IPR042197">
    <property type="entry name" value="Apaf_helical"/>
</dbReference>
<dbReference type="Pfam" id="PF23598">
    <property type="entry name" value="LRR_14"/>
    <property type="match status" value="1"/>
</dbReference>
<feature type="domain" description="Disease resistance R13L4/SHOC-2-like LRR" evidence="10">
    <location>
        <begin position="560"/>
        <end position="909"/>
    </location>
</feature>
<dbReference type="AlphaFoldDB" id="A0AAQ3PLW2"/>
<dbReference type="GO" id="GO:0042742">
    <property type="term" value="P:defense response to bacterium"/>
    <property type="evidence" value="ECO:0007669"/>
    <property type="project" value="UniProtKB-ARBA"/>
</dbReference>
<evidence type="ECO:0000256" key="5">
    <source>
        <dbReference type="ARBA" id="ARBA00022821"/>
    </source>
</evidence>
<feature type="domain" description="Disease resistance protein winged helix" evidence="9">
    <location>
        <begin position="444"/>
        <end position="514"/>
    </location>
</feature>
<dbReference type="Gene3D" id="1.20.5.4130">
    <property type="match status" value="1"/>
</dbReference>
<dbReference type="GO" id="GO:0002758">
    <property type="term" value="P:innate immune response-activating signaling pathway"/>
    <property type="evidence" value="ECO:0007669"/>
    <property type="project" value="UniProtKB-ARBA"/>
</dbReference>
<dbReference type="Pfam" id="PF18052">
    <property type="entry name" value="Rx_N"/>
    <property type="match status" value="1"/>
</dbReference>
<dbReference type="InterPro" id="IPR032675">
    <property type="entry name" value="LRR_dom_sf"/>
</dbReference>
<gene>
    <name evidence="11" type="ORF">U9M48_000181</name>
</gene>
<keyword evidence="3" id="KW-0677">Repeat</keyword>
<dbReference type="FunFam" id="1.10.10.10:FF:000322">
    <property type="entry name" value="Probable disease resistance protein At1g63360"/>
    <property type="match status" value="1"/>
</dbReference>
<dbReference type="PRINTS" id="PR00364">
    <property type="entry name" value="DISEASERSIST"/>
</dbReference>
<keyword evidence="5" id="KW-0611">Plant defense</keyword>
<proteinExistence type="inferred from homology"/>
<dbReference type="InterPro" id="IPR002182">
    <property type="entry name" value="NB-ARC"/>
</dbReference>
<organism evidence="11 12">
    <name type="scientific">Paspalum notatum var. saurae</name>
    <dbReference type="NCBI Taxonomy" id="547442"/>
    <lineage>
        <taxon>Eukaryota</taxon>
        <taxon>Viridiplantae</taxon>
        <taxon>Streptophyta</taxon>
        <taxon>Embryophyta</taxon>
        <taxon>Tracheophyta</taxon>
        <taxon>Spermatophyta</taxon>
        <taxon>Magnoliopsida</taxon>
        <taxon>Liliopsida</taxon>
        <taxon>Poales</taxon>
        <taxon>Poaceae</taxon>
        <taxon>PACMAD clade</taxon>
        <taxon>Panicoideae</taxon>
        <taxon>Andropogonodae</taxon>
        <taxon>Paspaleae</taxon>
        <taxon>Paspalinae</taxon>
        <taxon>Paspalum</taxon>
    </lineage>
</organism>
<dbReference type="InterPro" id="IPR027417">
    <property type="entry name" value="P-loop_NTPase"/>
</dbReference>
<reference evidence="11 12" key="1">
    <citation type="submission" date="2024-02" db="EMBL/GenBank/DDBJ databases">
        <title>High-quality chromosome-scale genome assembly of Pensacola bahiagrass (Paspalum notatum Flugge var. saurae).</title>
        <authorList>
            <person name="Vega J.M."/>
            <person name="Podio M."/>
            <person name="Orjuela J."/>
            <person name="Siena L.A."/>
            <person name="Pessino S.C."/>
            <person name="Combes M.C."/>
            <person name="Mariac C."/>
            <person name="Albertini E."/>
            <person name="Pupilli F."/>
            <person name="Ortiz J.P.A."/>
            <person name="Leblanc O."/>
        </authorList>
    </citation>
    <scope>NUCLEOTIDE SEQUENCE [LARGE SCALE GENOMIC DNA]</scope>
    <source>
        <strain evidence="11">R1</strain>
        <tissue evidence="11">Leaf</tissue>
    </source>
</reference>
<evidence type="ECO:0000313" key="12">
    <source>
        <dbReference type="Proteomes" id="UP001341281"/>
    </source>
</evidence>
<dbReference type="Pfam" id="PF23559">
    <property type="entry name" value="WHD_DRP"/>
    <property type="match status" value="1"/>
</dbReference>
<dbReference type="Gene3D" id="3.40.50.300">
    <property type="entry name" value="P-loop containing nucleotide triphosphate hydrolases"/>
    <property type="match status" value="1"/>
</dbReference>
<dbReference type="InterPro" id="IPR055414">
    <property type="entry name" value="LRR_R13L4/SHOC2-like"/>
</dbReference>
<sequence>MDLVAGAVCSIIRKLGTLLQAEYKLQKGLPEEIESLRHELETAHTALRMVGEVPREQLDPQVKQWASEVREASYDMKDILDSFLVHVVDAAAPGRSKNGLRKLLQKKMAMLFSKAKGRHTIAGAIEEMKRRLQEVADRRNRYAIPVALPAPVTTTLDPRLAYMDTDATLLIGVDKTRADLIAMLQHSSSGGHGHGEAHVSSGGGSSSKMKIVSVVGVGGLGKTTLAKAVYDEFKQQYDCAAFVSVGRKPDLVQVFSSIFYDLDREEYDAIREVKSLQLLIRELRKFLRNKRYFIIIDDVWDIPSWETIKSALDQNSSGSRVITTTRNRDIASEEVYELDPLSYDNSKKLFYTRLFGREGRCPADHPDEVSKKILDKCGGVPLAIITMASLLVGKSREDWFEVCNSPGFYRGKDNKQVDDTVWILSLSYYDLPSYLKTCLLYLSVYPEDHLIEKSSLIWKWIAEGFIEQKAGTSLSQQGDEYFHQLINRSMIQAVEEEERGICGCRVHDMVLDLIRDLSDEVSFVTVSNDDEGISSGGKVRRLAQQRRMVKHTHRHDVVAQVRSLVACGCDVVLHLSFKLLRVLDLESCRLVRNNGGHGLEHLGNLLHLRYLGLRNMKHLRLPEEIGALKHLQTLDLKGSTTPLLPWSICQLTQLACLRSGLSLVPDGFLRKVTSLEELEINGSGGYMDEGSERQFIQELGNLREVRVLRVLFFGVLSPSMQSDLLLSLGNLQKLRHLALRSFEQAAATREWDTVVLPRHLRLLVIQIVLFPCLPSWVNPAHLTSFSHLELFVDRIDEAGLTALGGLPELSYLSLRCFSLMMSYSKTTLVAAGITSTDGFFKKLRCFYLEGWIVQLVISEDSTSVSFLTWNGKGDIAFSSSETQSRVVAPAVAFMPNLQELAFDVPVEALYRLAVAF</sequence>
<keyword evidence="6" id="KW-0175">Coiled coil</keyword>
<evidence type="ECO:0000259" key="8">
    <source>
        <dbReference type="Pfam" id="PF18052"/>
    </source>
</evidence>
<dbReference type="InterPro" id="IPR044974">
    <property type="entry name" value="Disease_R_plants"/>
</dbReference>
<keyword evidence="2" id="KW-0433">Leucine-rich repeat</keyword>
<dbReference type="InterPro" id="IPR038005">
    <property type="entry name" value="RX-like_CC"/>
</dbReference>
<dbReference type="CDD" id="cd14798">
    <property type="entry name" value="RX-CC_like"/>
    <property type="match status" value="1"/>
</dbReference>
<feature type="domain" description="Disease resistance N-terminal" evidence="8">
    <location>
        <begin position="7"/>
        <end position="91"/>
    </location>
</feature>
<evidence type="ECO:0000259" key="10">
    <source>
        <dbReference type="Pfam" id="PF23598"/>
    </source>
</evidence>
<dbReference type="EMBL" id="CP144745">
    <property type="protein sequence ID" value="WVZ48769.1"/>
    <property type="molecule type" value="Genomic_DNA"/>
</dbReference>
<dbReference type="Pfam" id="PF00931">
    <property type="entry name" value="NB-ARC"/>
    <property type="match status" value="1"/>
</dbReference>
<dbReference type="SUPFAM" id="SSF52047">
    <property type="entry name" value="RNI-like"/>
    <property type="match status" value="1"/>
</dbReference>
<keyword evidence="4" id="KW-0547">Nucleotide-binding</keyword>
<evidence type="ECO:0000256" key="4">
    <source>
        <dbReference type="ARBA" id="ARBA00022741"/>
    </source>
</evidence>
<dbReference type="PANTHER" id="PTHR23155:SF1116">
    <property type="entry name" value="OS12G0273300 PROTEIN"/>
    <property type="match status" value="1"/>
</dbReference>
<evidence type="ECO:0000256" key="2">
    <source>
        <dbReference type="ARBA" id="ARBA00022614"/>
    </source>
</evidence>
<evidence type="ECO:0000256" key="6">
    <source>
        <dbReference type="ARBA" id="ARBA00023054"/>
    </source>
</evidence>
<dbReference type="GO" id="GO:0009626">
    <property type="term" value="P:plant-type hypersensitive response"/>
    <property type="evidence" value="ECO:0007669"/>
    <property type="project" value="UniProtKB-ARBA"/>
</dbReference>
<evidence type="ECO:0000313" key="11">
    <source>
        <dbReference type="EMBL" id="WVZ48769.1"/>
    </source>
</evidence>
<evidence type="ECO:0000256" key="3">
    <source>
        <dbReference type="ARBA" id="ARBA00022737"/>
    </source>
</evidence>
<evidence type="ECO:0000259" key="9">
    <source>
        <dbReference type="Pfam" id="PF23559"/>
    </source>
</evidence>
<dbReference type="SUPFAM" id="SSF52540">
    <property type="entry name" value="P-loop containing nucleoside triphosphate hydrolases"/>
    <property type="match status" value="1"/>
</dbReference>
<dbReference type="InterPro" id="IPR058922">
    <property type="entry name" value="WHD_DRP"/>
</dbReference>
<name>A0AAQ3PLW2_PASNO</name>
<accession>A0AAQ3PLW2</accession>
<comment type="similarity">
    <text evidence="1">Belongs to the disease resistance NB-LRR family.</text>
</comment>
<dbReference type="Proteomes" id="UP001341281">
    <property type="component" value="Chromosome 01"/>
</dbReference>
<feature type="domain" description="NB-ARC" evidence="7">
    <location>
        <begin position="207"/>
        <end position="350"/>
    </location>
</feature>
<dbReference type="Gene3D" id="1.10.10.10">
    <property type="entry name" value="Winged helix-like DNA-binding domain superfamily/Winged helix DNA-binding domain"/>
    <property type="match status" value="1"/>
</dbReference>
<keyword evidence="12" id="KW-1185">Reference proteome</keyword>
<dbReference type="GO" id="GO:0043531">
    <property type="term" value="F:ADP binding"/>
    <property type="evidence" value="ECO:0007669"/>
    <property type="project" value="InterPro"/>
</dbReference>
<dbReference type="InterPro" id="IPR041118">
    <property type="entry name" value="Rx_N"/>
</dbReference>
<dbReference type="Gene3D" id="1.10.8.430">
    <property type="entry name" value="Helical domain of apoptotic protease-activating factors"/>
    <property type="match status" value="1"/>
</dbReference>
<dbReference type="PANTHER" id="PTHR23155">
    <property type="entry name" value="DISEASE RESISTANCE PROTEIN RP"/>
    <property type="match status" value="1"/>
</dbReference>
<dbReference type="Gene3D" id="3.80.10.10">
    <property type="entry name" value="Ribonuclease Inhibitor"/>
    <property type="match status" value="1"/>
</dbReference>